<protein>
    <submittedName>
        <fullName evidence="1">Uncharacterized protein</fullName>
    </submittedName>
</protein>
<evidence type="ECO:0000313" key="1">
    <source>
        <dbReference type="EMBL" id="JAH36178.1"/>
    </source>
</evidence>
<organism evidence="1">
    <name type="scientific">Anguilla anguilla</name>
    <name type="common">European freshwater eel</name>
    <name type="synonym">Muraena anguilla</name>
    <dbReference type="NCBI Taxonomy" id="7936"/>
    <lineage>
        <taxon>Eukaryota</taxon>
        <taxon>Metazoa</taxon>
        <taxon>Chordata</taxon>
        <taxon>Craniata</taxon>
        <taxon>Vertebrata</taxon>
        <taxon>Euteleostomi</taxon>
        <taxon>Actinopterygii</taxon>
        <taxon>Neopterygii</taxon>
        <taxon>Teleostei</taxon>
        <taxon>Anguilliformes</taxon>
        <taxon>Anguillidae</taxon>
        <taxon>Anguilla</taxon>
    </lineage>
</organism>
<dbReference type="AlphaFoldDB" id="A0A0E9S6J9"/>
<dbReference type="EMBL" id="GBXM01072399">
    <property type="protein sequence ID" value="JAH36178.1"/>
    <property type="molecule type" value="Transcribed_RNA"/>
</dbReference>
<accession>A0A0E9S6J9</accession>
<proteinExistence type="predicted"/>
<name>A0A0E9S6J9_ANGAN</name>
<reference evidence="1" key="1">
    <citation type="submission" date="2014-11" db="EMBL/GenBank/DDBJ databases">
        <authorList>
            <person name="Amaro Gonzalez C."/>
        </authorList>
    </citation>
    <scope>NUCLEOTIDE SEQUENCE</scope>
</reference>
<sequence>MVIFAPGSAACFRPNQQ</sequence>
<reference evidence="1" key="2">
    <citation type="journal article" date="2015" name="Fish Shellfish Immunol.">
        <title>Early steps in the European eel (Anguilla anguilla)-Vibrio vulnificus interaction in the gills: Role of the RtxA13 toxin.</title>
        <authorList>
            <person name="Callol A."/>
            <person name="Pajuelo D."/>
            <person name="Ebbesson L."/>
            <person name="Teles M."/>
            <person name="MacKenzie S."/>
            <person name="Amaro C."/>
        </authorList>
    </citation>
    <scope>NUCLEOTIDE SEQUENCE</scope>
</reference>